<organism evidence="1 2">
    <name type="scientific">Hymenobacter lapidiphilus</name>
    <dbReference type="NCBI Taxonomy" id="2608003"/>
    <lineage>
        <taxon>Bacteria</taxon>
        <taxon>Pseudomonadati</taxon>
        <taxon>Bacteroidota</taxon>
        <taxon>Cytophagia</taxon>
        <taxon>Cytophagales</taxon>
        <taxon>Hymenobacteraceae</taxon>
        <taxon>Hymenobacter</taxon>
    </lineage>
</organism>
<evidence type="ECO:0000313" key="1">
    <source>
        <dbReference type="EMBL" id="NVO33550.1"/>
    </source>
</evidence>
<evidence type="ECO:0000313" key="2">
    <source>
        <dbReference type="Proteomes" id="UP000565521"/>
    </source>
</evidence>
<dbReference type="Proteomes" id="UP000565521">
    <property type="component" value="Unassembled WGS sequence"/>
</dbReference>
<dbReference type="RefSeq" id="WP_176910354.1">
    <property type="nucleotide sequence ID" value="NZ_JABKAU010000109.1"/>
</dbReference>
<keyword evidence="2" id="KW-1185">Reference proteome</keyword>
<dbReference type="EMBL" id="JABKAU010000109">
    <property type="protein sequence ID" value="NVO33550.1"/>
    <property type="molecule type" value="Genomic_DNA"/>
</dbReference>
<sequence length="110" mass="12351">MELQDLKDKTTLHLTNRLMEIAPAVLEAHAAYNALAREQRLLTTARELLTDGIWIGDHVRTDETGKMEFLITLDGVGHPQLQPLRNGKPNGSPLFLWQVGRVERIDTATP</sequence>
<dbReference type="AlphaFoldDB" id="A0A7Y7PT28"/>
<proteinExistence type="predicted"/>
<comment type="caution">
    <text evidence="1">The sequence shown here is derived from an EMBL/GenBank/DDBJ whole genome shotgun (WGS) entry which is preliminary data.</text>
</comment>
<accession>A0A7Y7PT28</accession>
<gene>
    <name evidence="1" type="ORF">HW554_20320</name>
</gene>
<name>A0A7Y7PT28_9BACT</name>
<reference evidence="1 2" key="1">
    <citation type="submission" date="2020-05" db="EMBL/GenBank/DDBJ databases">
        <title>Hymenobacter terrestris sp. nov. and Hymenobacter lapidiphilus sp. nov., isolated from regoliths in Antarctica.</title>
        <authorList>
            <person name="Sedlacek I."/>
            <person name="Pantucek R."/>
            <person name="Zeman M."/>
            <person name="Holochova P."/>
            <person name="Kralova S."/>
            <person name="Stankova E."/>
            <person name="Sedo O."/>
            <person name="Micenkova L."/>
            <person name="Svec P."/>
            <person name="Gupta V."/>
            <person name="Sood U."/>
            <person name="Korpole U.S."/>
            <person name="Lal R."/>
        </authorList>
    </citation>
    <scope>NUCLEOTIDE SEQUENCE [LARGE SCALE GENOMIC DNA]</scope>
    <source>
        <strain evidence="1 2">P5342</strain>
    </source>
</reference>
<protein>
    <submittedName>
        <fullName evidence="1">Uncharacterized protein</fullName>
    </submittedName>
</protein>